<dbReference type="InterPro" id="IPR043129">
    <property type="entry name" value="ATPase_NBD"/>
</dbReference>
<organism evidence="2 3">
    <name type="scientific">Chlamydomonas incerta</name>
    <dbReference type="NCBI Taxonomy" id="51695"/>
    <lineage>
        <taxon>Eukaryota</taxon>
        <taxon>Viridiplantae</taxon>
        <taxon>Chlorophyta</taxon>
        <taxon>core chlorophytes</taxon>
        <taxon>Chlorophyceae</taxon>
        <taxon>CS clade</taxon>
        <taxon>Chlamydomonadales</taxon>
        <taxon>Chlamydomonadaceae</taxon>
        <taxon>Chlamydomonas</taxon>
    </lineage>
</organism>
<evidence type="ECO:0000313" key="2">
    <source>
        <dbReference type="EMBL" id="KAG2438533.1"/>
    </source>
</evidence>
<feature type="region of interest" description="Disordered" evidence="1">
    <location>
        <begin position="942"/>
        <end position="981"/>
    </location>
</feature>
<evidence type="ECO:0000313" key="3">
    <source>
        <dbReference type="Proteomes" id="UP000650467"/>
    </source>
</evidence>
<feature type="compositionally biased region" description="Low complexity" evidence="1">
    <location>
        <begin position="1401"/>
        <end position="1413"/>
    </location>
</feature>
<dbReference type="EMBL" id="JAEHOC010000009">
    <property type="protein sequence ID" value="KAG2438533.1"/>
    <property type="molecule type" value="Genomic_DNA"/>
</dbReference>
<reference evidence="2" key="1">
    <citation type="journal article" date="2020" name="bioRxiv">
        <title>Comparative genomics of Chlamydomonas.</title>
        <authorList>
            <person name="Craig R.J."/>
            <person name="Hasan A.R."/>
            <person name="Ness R.W."/>
            <person name="Keightley P.D."/>
        </authorList>
    </citation>
    <scope>NUCLEOTIDE SEQUENCE</scope>
    <source>
        <strain evidence="2">SAG 7.73</strain>
    </source>
</reference>
<feature type="region of interest" description="Disordered" evidence="1">
    <location>
        <begin position="1230"/>
        <end position="1283"/>
    </location>
</feature>
<dbReference type="PANTHER" id="PTHR14187:SF5">
    <property type="entry name" value="HEAT SHOCK 70 KDA PROTEIN 12A"/>
    <property type="match status" value="1"/>
</dbReference>
<proteinExistence type="predicted"/>
<name>A0A835T4B5_CHLIN</name>
<evidence type="ECO:0000256" key="1">
    <source>
        <dbReference type="SAM" id="MobiDB-lite"/>
    </source>
</evidence>
<dbReference type="Proteomes" id="UP000650467">
    <property type="component" value="Unassembled WGS sequence"/>
</dbReference>
<feature type="compositionally biased region" description="Low complexity" evidence="1">
    <location>
        <begin position="942"/>
        <end position="951"/>
    </location>
</feature>
<dbReference type="PANTHER" id="PTHR14187">
    <property type="entry name" value="ALPHA KINASE/ELONGATION FACTOR 2 KINASE"/>
    <property type="match status" value="1"/>
</dbReference>
<feature type="compositionally biased region" description="Low complexity" evidence="1">
    <location>
        <begin position="965"/>
        <end position="974"/>
    </location>
</feature>
<dbReference type="Gene3D" id="3.30.420.40">
    <property type="match status" value="3"/>
</dbReference>
<sequence length="1684" mass="176108">MMLTPAHPAAALRATSGRRLSGASCRGLACCVSPAPAPAAPRSFSRTQAVPLPCERRSSAAAAAQCRGSRSAPLRNLVTAAAGAPASGPLSGGGSGPQADPPQQQKDTAASDRKQQQPAAVIGVDFGTSGSGYMVVVLPAPGRARDTKMCTALPDSPSTGDCKTLTALLYRGTKVDSFGWTAWRRWAAMTDEERRKGDCRYVEGFKLLLKDDAAGSSSGSSGGSSSGSSTAAPHELVARGVSSQLPPGKDAKTVASDFLAELRKFTMKRLQEQRTAAAAAAAGTAATAPAAPAQPVPLDPASVLWCVTVPAMWPEAAKQNLRGAANMAGFVTAANPESLILALEPEAAAVAAIAAGGGSSSSNSSRSSNGSSNSIIEDGASLTHVAAVPDTAAAAATTTAKATAAAERQQRQQQQPHAKLVDGDVVLVVDCGGGTADITLHEVVIDSDAVGAGGGRAPPSVHLREAAVGSGIEAGGRFVDAALFELLRGHVGPMVWDEWRRLHPGEWTELAMRWETTKRVVSGAMDLQLPPGLLAAWRQQQQQQHPTPPPQHPVSLPPDRAGGGGLRVAEAHGPGAAAAAAVAVAGRRVLEGWMRKRLRWGRGHTMLQDIRNRNAPGNGSSGSSTGGSSSTQQQQQQQQQPAAPDGITLSATTGLVQLSEAVLAERVFGPVMEQIVGAAAEVEAHGRQLCGNRATKVLLAGGFGNSKLLQRRLLRMADEWGVPLLVPRDPGAVVVTGAALLGCEPSFVLARRCRRTYGVRCTAPWSVAFAESAAAFGYPQRVWRDEDRAYDADGVFEAFVHAGQLVGTDEVVTSSFCPPSSTSTAIEVDLYSTPAAVATCVGEPGMRREATVTLELPPGWRQQVDKRTDYTFQVEMRFGTSELKMVAVDTRSRAAAVGPRVDWSSCRTQAVPLPRERRSAAAAAAQRRGSRSAPLRNLVTAAAGAPASSSLSGGGSSGPQPDPPQQQKDTAAAAGGDHKKQQPAAVVGVDFGTWGSGYAAILAPYHALAAGAQPPPILCCGQWPDDPSSGEVKTRTALLYRGSKVEAWGWTAWKRWSEMPDSERRAGDYCYLQDFKLLLYPEGAQQQGGAAVAADPQLAQLDGSSQQLPPGKTAVGVAADFLAELRRFTFKRLQAQYAKASAAAAANNSSSSSGGGGGTAPPSALEPASVVWCVTVPAMWPEAAKKHVRSAANRAGMAVAANPGSLFLALEPEAAAVAMALVNRMRRGGGAAAEGATSTKKGRQGDDDLDIAAGRDGSSGGLRPVTEGGAGGQKHKGGAAAREERELVDGDVVLVVDCGGGTADITLHEVEIDEAQGDTPMILRLKEAAVGKGVLAGGRFVDAAMFELLRGRVGAAVWDEWRRLHPGEWTDLESKWEGNKKKMGAGGVDLQMPPALMAAWQQRQQQQGRGQQQADRPGMTLSPTTGMVQLSRELLRTEVFGPVMEKIAAAAAEVEAEGRQVRGKPATKMLLAGGFANSALLQERMRELERQLGVPLLAPPVPGTVVVTGALRCAALLAAQPGLVTARRCRQTYGIRCRALWSSEEAESAAAFGYPQRIWKPEDAEYYADGVFETFARRGQLVGTDESVKRTFCPTSSSTTAIAVDVYATPAAEARYIGEPGMRRVAEVTLELPPGWRKGVAKRTDYDVEVGGVGVEIKFGAVELTVLARDPRTRNAVAARFDWL</sequence>
<feature type="region of interest" description="Disordered" evidence="1">
    <location>
        <begin position="356"/>
        <end position="375"/>
    </location>
</feature>
<dbReference type="SUPFAM" id="SSF53067">
    <property type="entry name" value="Actin-like ATPase domain"/>
    <property type="match status" value="4"/>
</dbReference>
<accession>A0A835T4B5</accession>
<feature type="region of interest" description="Disordered" evidence="1">
    <location>
        <begin position="604"/>
        <end position="646"/>
    </location>
</feature>
<feature type="region of interest" description="Disordered" evidence="1">
    <location>
        <begin position="83"/>
        <end position="117"/>
    </location>
</feature>
<feature type="compositionally biased region" description="Pro residues" evidence="1">
    <location>
        <begin position="546"/>
        <end position="556"/>
    </location>
</feature>
<gene>
    <name evidence="2" type="ORF">HXX76_005084</name>
</gene>
<comment type="caution">
    <text evidence="2">The sequence shown here is derived from an EMBL/GenBank/DDBJ whole genome shotgun (WGS) entry which is preliminary data.</text>
</comment>
<keyword evidence="3" id="KW-1185">Reference proteome</keyword>
<feature type="region of interest" description="Disordered" evidence="1">
    <location>
        <begin position="537"/>
        <end position="572"/>
    </location>
</feature>
<protein>
    <submittedName>
        <fullName evidence="2">Uncharacterized protein</fullName>
    </submittedName>
</protein>
<dbReference type="OrthoDB" id="542576at2759"/>
<feature type="region of interest" description="Disordered" evidence="1">
    <location>
        <begin position="1400"/>
        <end position="1424"/>
    </location>
</feature>
<feature type="compositionally biased region" description="Low complexity" evidence="1">
    <location>
        <begin position="621"/>
        <end position="640"/>
    </location>
</feature>
<dbReference type="Gene3D" id="3.90.640.10">
    <property type="entry name" value="Actin, Chain A, domain 4"/>
    <property type="match status" value="1"/>
</dbReference>
<feature type="region of interest" description="Disordered" evidence="1">
    <location>
        <begin position="213"/>
        <end position="232"/>
    </location>
</feature>